<dbReference type="SUPFAM" id="SSF56112">
    <property type="entry name" value="Protein kinase-like (PK-like)"/>
    <property type="match status" value="1"/>
</dbReference>
<organism evidence="9 10">
    <name type="scientific">Batillaria attramentaria</name>
    <dbReference type="NCBI Taxonomy" id="370345"/>
    <lineage>
        <taxon>Eukaryota</taxon>
        <taxon>Metazoa</taxon>
        <taxon>Spiralia</taxon>
        <taxon>Lophotrochozoa</taxon>
        <taxon>Mollusca</taxon>
        <taxon>Gastropoda</taxon>
        <taxon>Caenogastropoda</taxon>
        <taxon>Sorbeoconcha</taxon>
        <taxon>Cerithioidea</taxon>
        <taxon>Batillariidae</taxon>
        <taxon>Batillaria</taxon>
    </lineage>
</organism>
<gene>
    <name evidence="9" type="ORF">BaRGS_00015929</name>
</gene>
<comment type="similarity">
    <text evidence="6">Belongs to the protein kinase superfamily. STE Ser/Thr protein kinase family. MAP kinase kinase subfamily.</text>
</comment>
<keyword evidence="3" id="KW-0547">Nucleotide-binding</keyword>
<evidence type="ECO:0000256" key="6">
    <source>
        <dbReference type="ARBA" id="ARBA00038035"/>
    </source>
</evidence>
<dbReference type="EMBL" id="JACVVK020000099">
    <property type="protein sequence ID" value="KAK7492791.1"/>
    <property type="molecule type" value="Genomic_DNA"/>
</dbReference>
<keyword evidence="2" id="KW-0808">Transferase</keyword>
<dbReference type="Gene3D" id="3.30.200.20">
    <property type="entry name" value="Phosphorylase Kinase, domain 1"/>
    <property type="match status" value="1"/>
</dbReference>
<keyword evidence="10" id="KW-1185">Reference proteome</keyword>
<evidence type="ECO:0000256" key="1">
    <source>
        <dbReference type="ARBA" id="ARBA00022527"/>
    </source>
</evidence>
<feature type="non-terminal residue" evidence="9">
    <location>
        <position position="1"/>
    </location>
</feature>
<feature type="domain" description="Protein kinase" evidence="8">
    <location>
        <begin position="38"/>
        <end position="284"/>
    </location>
</feature>
<dbReference type="Pfam" id="PF00069">
    <property type="entry name" value="Pkinase"/>
    <property type="match status" value="1"/>
</dbReference>
<dbReference type="GO" id="GO:0004674">
    <property type="term" value="F:protein serine/threonine kinase activity"/>
    <property type="evidence" value="ECO:0007669"/>
    <property type="project" value="UniProtKB-KW"/>
</dbReference>
<dbReference type="GO" id="GO:0005524">
    <property type="term" value="F:ATP binding"/>
    <property type="evidence" value="ECO:0007669"/>
    <property type="project" value="UniProtKB-KW"/>
</dbReference>
<dbReference type="PANTHER" id="PTHR48013:SF11">
    <property type="entry name" value="LICORNE"/>
    <property type="match status" value="1"/>
</dbReference>
<protein>
    <recommendedName>
        <fullName evidence="7">mitogen-activated protein kinase kinase</fullName>
        <ecNumber evidence="7">2.7.12.2</ecNumber>
    </recommendedName>
</protein>
<dbReference type="PANTHER" id="PTHR48013">
    <property type="entry name" value="DUAL SPECIFICITY MITOGEN-ACTIVATED PROTEIN KINASE KINASE 5-RELATED"/>
    <property type="match status" value="1"/>
</dbReference>
<dbReference type="InterPro" id="IPR000719">
    <property type="entry name" value="Prot_kinase_dom"/>
</dbReference>
<dbReference type="InterPro" id="IPR008271">
    <property type="entry name" value="Ser/Thr_kinase_AS"/>
</dbReference>
<dbReference type="PROSITE" id="PS00108">
    <property type="entry name" value="PROTEIN_KINASE_ST"/>
    <property type="match status" value="1"/>
</dbReference>
<dbReference type="InterPro" id="IPR011009">
    <property type="entry name" value="Kinase-like_dom_sf"/>
</dbReference>
<evidence type="ECO:0000313" key="10">
    <source>
        <dbReference type="Proteomes" id="UP001519460"/>
    </source>
</evidence>
<evidence type="ECO:0000256" key="5">
    <source>
        <dbReference type="ARBA" id="ARBA00022840"/>
    </source>
</evidence>
<keyword evidence="1" id="KW-0723">Serine/threonine-protein kinase</keyword>
<dbReference type="Proteomes" id="UP001519460">
    <property type="component" value="Unassembled WGS sequence"/>
</dbReference>
<comment type="caution">
    <text evidence="9">The sequence shown here is derived from an EMBL/GenBank/DDBJ whole genome shotgun (WGS) entry which is preliminary data.</text>
</comment>
<dbReference type="GO" id="GO:0004708">
    <property type="term" value="F:MAP kinase kinase activity"/>
    <property type="evidence" value="ECO:0007669"/>
    <property type="project" value="UniProtKB-EC"/>
</dbReference>
<name>A0ABD0KZW2_9CAEN</name>
<evidence type="ECO:0000256" key="3">
    <source>
        <dbReference type="ARBA" id="ARBA00022741"/>
    </source>
</evidence>
<keyword evidence="4" id="KW-0418">Kinase</keyword>
<dbReference type="SMART" id="SM00220">
    <property type="entry name" value="S_TKc"/>
    <property type="match status" value="1"/>
</dbReference>
<evidence type="ECO:0000256" key="2">
    <source>
        <dbReference type="ARBA" id="ARBA00022679"/>
    </source>
</evidence>
<reference evidence="9 10" key="1">
    <citation type="journal article" date="2023" name="Sci. Data">
        <title>Genome assembly of the Korean intertidal mud-creeper Batillaria attramentaria.</title>
        <authorList>
            <person name="Patra A.K."/>
            <person name="Ho P.T."/>
            <person name="Jun S."/>
            <person name="Lee S.J."/>
            <person name="Kim Y."/>
            <person name="Won Y.J."/>
        </authorList>
    </citation>
    <scope>NUCLEOTIDE SEQUENCE [LARGE SCALE GENOMIC DNA]</scope>
    <source>
        <strain evidence="9">Wonlab-2016</strain>
    </source>
</reference>
<dbReference type="AlphaFoldDB" id="A0ABD0KZW2"/>
<sequence length="313" mass="35405">PYLKARLSVRSTRPPPQIGQNPTLTIGDTTYDCDGSDLKFQSYLGHGAFGMVEEREHLPSKTRVAVKRITLTANDEEKRRVVMDLDVIMRSIECPYTVQFYGALFLQGDVWICMERMEASLDHLYKKLKKHDENIPEDVLGKIVLAVMHRDVKPSNILINLQGEVKVCDFGISGSLINSTVCSHVGSALYMAPERIDPSTCGQGYGIRSDVWSLGITVVELATNNYPFSWTNAFQMMKQVVQEDPPSLPTDRFSTELQDFVAQCLQKNVEARPKYKQLLEHPFLKRATETQVDLKEYIGSVIERYGPLNETPK</sequence>
<accession>A0ABD0KZW2</accession>
<dbReference type="Gene3D" id="1.10.510.10">
    <property type="entry name" value="Transferase(Phosphotransferase) domain 1"/>
    <property type="match status" value="1"/>
</dbReference>
<dbReference type="FunFam" id="3.30.200.20:FF:000040">
    <property type="entry name" value="Dual specificity mitogen-activated protein kinase kinase"/>
    <property type="match status" value="1"/>
</dbReference>
<evidence type="ECO:0000256" key="7">
    <source>
        <dbReference type="ARBA" id="ARBA00038999"/>
    </source>
</evidence>
<dbReference type="EC" id="2.7.12.2" evidence="7"/>
<evidence type="ECO:0000313" key="9">
    <source>
        <dbReference type="EMBL" id="KAK7492791.1"/>
    </source>
</evidence>
<evidence type="ECO:0000256" key="4">
    <source>
        <dbReference type="ARBA" id="ARBA00022777"/>
    </source>
</evidence>
<dbReference type="PROSITE" id="PS50011">
    <property type="entry name" value="PROTEIN_KINASE_DOM"/>
    <property type="match status" value="1"/>
</dbReference>
<proteinExistence type="inferred from homology"/>
<keyword evidence="5" id="KW-0067">ATP-binding</keyword>
<evidence type="ECO:0000259" key="8">
    <source>
        <dbReference type="PROSITE" id="PS50011"/>
    </source>
</evidence>